<proteinExistence type="predicted"/>
<comment type="caution">
    <text evidence="2">The sequence shown here is derived from an EMBL/GenBank/DDBJ whole genome shotgun (WGS) entry which is preliminary data.</text>
</comment>
<feature type="compositionally biased region" description="Basic and acidic residues" evidence="1">
    <location>
        <begin position="144"/>
        <end position="153"/>
    </location>
</feature>
<keyword evidence="3" id="KW-1185">Reference proteome</keyword>
<evidence type="ECO:0000256" key="1">
    <source>
        <dbReference type="SAM" id="MobiDB-lite"/>
    </source>
</evidence>
<dbReference type="HOGENOM" id="CLU_1503305_0_0_1"/>
<dbReference type="Gene3D" id="3.90.190.10">
    <property type="entry name" value="Protein tyrosine phosphatase superfamily"/>
    <property type="match status" value="1"/>
</dbReference>
<feature type="region of interest" description="Disordered" evidence="1">
    <location>
        <begin position="106"/>
        <end position="153"/>
    </location>
</feature>
<feature type="region of interest" description="Disordered" evidence="1">
    <location>
        <begin position="41"/>
        <end position="70"/>
    </location>
</feature>
<dbReference type="GeneID" id="19182399"/>
<accession>W9VXQ0</accession>
<sequence>MRRFQLSYASALSLARESRPQITPNSGFEKQLRVWEFCGYSADDWGEGSGCSDNTGRRSKGERKEKPPYRAWKAERDNLLKRGEEDVNRARFSSLADMAARFGRRRQAVMAAEAPEGDSEDDVERSRENSSSGNEEGLEQILGQEKRNKAWERVHSMEREWNERLIRGQSQGQVGGDHD</sequence>
<dbReference type="AlphaFoldDB" id="W9VXQ0"/>
<name>W9VXQ0_9EURO</name>
<dbReference type="eggNOG" id="KOG1716">
    <property type="taxonomic scope" value="Eukaryota"/>
</dbReference>
<dbReference type="InterPro" id="IPR029021">
    <property type="entry name" value="Prot-tyrosine_phosphatase-like"/>
</dbReference>
<evidence type="ECO:0000313" key="2">
    <source>
        <dbReference type="EMBL" id="EXJ57480.1"/>
    </source>
</evidence>
<dbReference type="OrthoDB" id="10252009at2759"/>
<dbReference type="VEuPathDB" id="FungiDB:A1O7_07828"/>
<reference evidence="2 3" key="1">
    <citation type="submission" date="2013-03" db="EMBL/GenBank/DDBJ databases">
        <title>The Genome Sequence of Cladophialophora yegresii CBS 114405.</title>
        <authorList>
            <consortium name="The Broad Institute Genomics Platform"/>
            <person name="Cuomo C."/>
            <person name="de Hoog S."/>
            <person name="Gorbushina A."/>
            <person name="Walker B."/>
            <person name="Young S.K."/>
            <person name="Zeng Q."/>
            <person name="Gargeya S."/>
            <person name="Fitzgerald M."/>
            <person name="Haas B."/>
            <person name="Abouelleil A."/>
            <person name="Allen A.W."/>
            <person name="Alvarado L."/>
            <person name="Arachchi H.M."/>
            <person name="Berlin A.M."/>
            <person name="Chapman S.B."/>
            <person name="Gainer-Dewar J."/>
            <person name="Goldberg J."/>
            <person name="Griggs A."/>
            <person name="Gujja S."/>
            <person name="Hansen M."/>
            <person name="Howarth C."/>
            <person name="Imamovic A."/>
            <person name="Ireland A."/>
            <person name="Larimer J."/>
            <person name="McCowan C."/>
            <person name="Murphy C."/>
            <person name="Pearson M."/>
            <person name="Poon T.W."/>
            <person name="Priest M."/>
            <person name="Roberts A."/>
            <person name="Saif S."/>
            <person name="Shea T."/>
            <person name="Sisk P."/>
            <person name="Sykes S."/>
            <person name="Wortman J."/>
            <person name="Nusbaum C."/>
            <person name="Birren B."/>
        </authorList>
    </citation>
    <scope>NUCLEOTIDE SEQUENCE [LARGE SCALE GENOMIC DNA]</scope>
    <source>
        <strain evidence="2 3">CBS 114405</strain>
    </source>
</reference>
<evidence type="ECO:0000313" key="3">
    <source>
        <dbReference type="Proteomes" id="UP000019473"/>
    </source>
</evidence>
<feature type="region of interest" description="Disordered" evidence="1">
    <location>
        <begin position="160"/>
        <end position="179"/>
    </location>
</feature>
<dbReference type="STRING" id="1182544.W9VXQ0"/>
<organism evidence="2 3">
    <name type="scientific">Cladophialophora yegresii CBS 114405</name>
    <dbReference type="NCBI Taxonomy" id="1182544"/>
    <lineage>
        <taxon>Eukaryota</taxon>
        <taxon>Fungi</taxon>
        <taxon>Dikarya</taxon>
        <taxon>Ascomycota</taxon>
        <taxon>Pezizomycotina</taxon>
        <taxon>Eurotiomycetes</taxon>
        <taxon>Chaetothyriomycetidae</taxon>
        <taxon>Chaetothyriales</taxon>
        <taxon>Herpotrichiellaceae</taxon>
        <taxon>Cladophialophora</taxon>
    </lineage>
</organism>
<gene>
    <name evidence="2" type="ORF">A1O7_07828</name>
</gene>
<dbReference type="Proteomes" id="UP000019473">
    <property type="component" value="Unassembled WGS sequence"/>
</dbReference>
<dbReference type="RefSeq" id="XP_007760014.1">
    <property type="nucleotide sequence ID" value="XM_007761824.1"/>
</dbReference>
<dbReference type="EMBL" id="AMGW01000005">
    <property type="protein sequence ID" value="EXJ57480.1"/>
    <property type="molecule type" value="Genomic_DNA"/>
</dbReference>
<protein>
    <submittedName>
        <fullName evidence="2">Uncharacterized protein</fullName>
    </submittedName>
</protein>